<name>A0AAX4IGG6_9PEZI</name>
<dbReference type="AlphaFoldDB" id="A0AAX4IGG6"/>
<dbReference type="EMBL" id="CP137308">
    <property type="protein sequence ID" value="WQF82201.1"/>
    <property type="molecule type" value="Genomic_DNA"/>
</dbReference>
<keyword evidence="2" id="KW-1185">Reference proteome</keyword>
<evidence type="ECO:0000313" key="1">
    <source>
        <dbReference type="EMBL" id="WQF82201.1"/>
    </source>
</evidence>
<accession>A0AAX4IGG6</accession>
<sequence length="69" mass="7503">MTNPSFAIHLNQDQSGYISILGTGFLLNFHGVLLNASPSTLHHLTAMKCLQVFCKVLVFSPSQVLGSRT</sequence>
<dbReference type="KEGG" id="cdet:87943718"/>
<reference evidence="2" key="1">
    <citation type="journal article" date="2023" name="bioRxiv">
        <title>Complete genome of the Medicago anthracnose fungus, Colletotrichum destructivum, reveals a mini-chromosome-like region within a core chromosome.</title>
        <authorList>
            <person name="Lapalu N."/>
            <person name="Simon A."/>
            <person name="Lu A."/>
            <person name="Plaumann P.-L."/>
            <person name="Amselem J."/>
            <person name="Pigne S."/>
            <person name="Auger A."/>
            <person name="Koch C."/>
            <person name="Dallery J.-F."/>
            <person name="O'Connell R.J."/>
        </authorList>
    </citation>
    <scope>NUCLEOTIDE SEQUENCE [LARGE SCALE GENOMIC DNA]</scope>
    <source>
        <strain evidence="2">CBS 520.97</strain>
    </source>
</reference>
<protein>
    <submittedName>
        <fullName evidence="1">Uncharacterized protein</fullName>
    </submittedName>
</protein>
<dbReference type="GeneID" id="87943718"/>
<evidence type="ECO:0000313" key="2">
    <source>
        <dbReference type="Proteomes" id="UP001322277"/>
    </source>
</evidence>
<organism evidence="1 2">
    <name type="scientific">Colletotrichum destructivum</name>
    <dbReference type="NCBI Taxonomy" id="34406"/>
    <lineage>
        <taxon>Eukaryota</taxon>
        <taxon>Fungi</taxon>
        <taxon>Dikarya</taxon>
        <taxon>Ascomycota</taxon>
        <taxon>Pezizomycotina</taxon>
        <taxon>Sordariomycetes</taxon>
        <taxon>Hypocreomycetidae</taxon>
        <taxon>Glomerellales</taxon>
        <taxon>Glomerellaceae</taxon>
        <taxon>Colletotrichum</taxon>
        <taxon>Colletotrichum destructivum species complex</taxon>
    </lineage>
</organism>
<gene>
    <name evidence="1" type="ORF">CDEST_07215</name>
</gene>
<proteinExistence type="predicted"/>
<dbReference type="RefSeq" id="XP_062779425.1">
    <property type="nucleotide sequence ID" value="XM_062923374.1"/>
</dbReference>
<dbReference type="Proteomes" id="UP001322277">
    <property type="component" value="Chromosome 4"/>
</dbReference>